<reference evidence="1 2" key="1">
    <citation type="journal article" date="2018" name="Mol. Biol. Evol.">
        <title>Broad Genomic Sampling Reveals a Smut Pathogenic Ancestry of the Fungal Clade Ustilaginomycotina.</title>
        <authorList>
            <person name="Kijpornyongpan T."/>
            <person name="Mondo S.J."/>
            <person name="Barry K."/>
            <person name="Sandor L."/>
            <person name="Lee J."/>
            <person name="Lipzen A."/>
            <person name="Pangilinan J."/>
            <person name="LaButti K."/>
            <person name="Hainaut M."/>
            <person name="Henrissat B."/>
            <person name="Grigoriev I.V."/>
            <person name="Spatafora J.W."/>
            <person name="Aime M.C."/>
        </authorList>
    </citation>
    <scope>NUCLEOTIDE SEQUENCE [LARGE SCALE GENOMIC DNA]</scope>
    <source>
        <strain evidence="1 2">SA 807</strain>
    </source>
</reference>
<gene>
    <name evidence="1" type="ORF">IE53DRAFT_384465</name>
</gene>
<evidence type="ECO:0000313" key="2">
    <source>
        <dbReference type="Proteomes" id="UP000245626"/>
    </source>
</evidence>
<sequence length="956" mass="103459">MQSVYQQPQPLQYPIHPDRQQQQEQEETEPQQNPPSFYNLLDDLSPEPVTVPPSIDFPDSLGSVSIYSALNATSVGLQGDAGPSDSSESNSKSPPSDPAVRRISVPAPDSSSAPAPSKPKRRIRRRQNVSCDQCRASKRGCDFQLRSHDAHDTRLVKGGESEACSNCQRRGLECTTNFADSMKLNKKEAQTPYGESGRERQKTGPIRGVGGDCAGSPSCGVLASDRSNATDSPPGNTSDGSNGLTQFQSSDGRRNSGLPSNLSYISVSEQLARSLDSLSLTSNRMRLYVSTVEPAVGLWMSKACSPLRGYSDQLGAIQGAIGPAAIASSRRLWASWHVDSPLLGEEFQPNLFHLVYGLDHLGEQMGLWGENRIRFDPSTFARANGEFDLFHQNKPRRYTAKDAAIDEAVKAAMLAYACQFRLDEEDVGRDGGSSGARADQHAETHDRVSGAAWRKARNLLMQLAPRNSCRVVYGLFLFACTTPPVYAFSDPEQPHDPNAWDDAAEDASFAVATASRQLESFVSSCRDHLRFVGSMGKAASVNGVGSETATGGISAQQREMAQNLMGLAEALGWFGFLLDTVSSVTQRRKLAMDGDVLLERNDGLECLNPPMQSLSLDFFDTEGRGSKLAMIAPATSPSRDDPLIKADPDGGDQVSRMILDKFSQAKDMIPALLSNPHAISSVLPFAALMGSSTFGGSPSEKVKSADEATEQVILLGVALGTAVEVYIWRRIGNLQRFIEASIPSRPLGKKVIDAIAGILDGIKLFHNIFGSLISKGQAEFFRLGRHAKMTFGFLVVHIHLGVMHFIKIVRDYEILQADQGVRDPALLSTSQERRQVGREAAEGIATLASLVNMESARLAAASTPGNKGHAPWRHPYPILFADALRMASSNLNDAVWNEILACPRDEVAVQAALGYLDCCVEGLERLHHAVPALKSYSVGVDELRAAKEAAAYVALD</sequence>
<evidence type="ECO:0000313" key="1">
    <source>
        <dbReference type="EMBL" id="PWN53078.1"/>
    </source>
</evidence>
<protein>
    <submittedName>
        <fullName evidence="1">Uncharacterized protein</fullName>
    </submittedName>
</protein>
<dbReference type="Proteomes" id="UP000245626">
    <property type="component" value="Unassembled WGS sequence"/>
</dbReference>
<proteinExistence type="predicted"/>
<dbReference type="EMBL" id="KZ819743">
    <property type="protein sequence ID" value="PWN53078.1"/>
    <property type="molecule type" value="Genomic_DNA"/>
</dbReference>
<name>A0ACD0P4L6_9BASI</name>
<organism evidence="1 2">
    <name type="scientific">Violaceomyces palustris</name>
    <dbReference type="NCBI Taxonomy" id="1673888"/>
    <lineage>
        <taxon>Eukaryota</taxon>
        <taxon>Fungi</taxon>
        <taxon>Dikarya</taxon>
        <taxon>Basidiomycota</taxon>
        <taxon>Ustilaginomycotina</taxon>
        <taxon>Ustilaginomycetes</taxon>
        <taxon>Violaceomycetales</taxon>
        <taxon>Violaceomycetaceae</taxon>
        <taxon>Violaceomyces</taxon>
    </lineage>
</organism>
<keyword evidence="2" id="KW-1185">Reference proteome</keyword>
<accession>A0ACD0P4L6</accession>